<sequence length="107" mass="12048">MTFSRKKVLALCVCTLLALISFPGYVDCANKKGSQAAAVAPPPAPIEPEAVIEEVNAKQLEKLLTDKDYVAVFWCKYTGVSRWGQVWCGCKAFRNRCFFAHYRNRLE</sequence>
<comment type="caution">
    <text evidence="2">The sequence shown here is derived from an EMBL/GenBank/DDBJ whole genome shotgun (WGS) entry which is preliminary data.</text>
</comment>
<dbReference type="AlphaFoldDB" id="A0A811VI56"/>
<dbReference type="EMBL" id="CAJHJT010000056">
    <property type="protein sequence ID" value="CAD7013802.1"/>
    <property type="molecule type" value="Genomic_DNA"/>
</dbReference>
<keyword evidence="1" id="KW-0732">Signal</keyword>
<evidence type="ECO:0000256" key="1">
    <source>
        <dbReference type="SAM" id="SignalP"/>
    </source>
</evidence>
<evidence type="ECO:0000313" key="3">
    <source>
        <dbReference type="Proteomes" id="UP000606786"/>
    </source>
</evidence>
<proteinExistence type="predicted"/>
<name>A0A811VI56_CERCA</name>
<organism evidence="2 3">
    <name type="scientific">Ceratitis capitata</name>
    <name type="common">Mediterranean fruit fly</name>
    <name type="synonym">Tephritis capitata</name>
    <dbReference type="NCBI Taxonomy" id="7213"/>
    <lineage>
        <taxon>Eukaryota</taxon>
        <taxon>Metazoa</taxon>
        <taxon>Ecdysozoa</taxon>
        <taxon>Arthropoda</taxon>
        <taxon>Hexapoda</taxon>
        <taxon>Insecta</taxon>
        <taxon>Pterygota</taxon>
        <taxon>Neoptera</taxon>
        <taxon>Endopterygota</taxon>
        <taxon>Diptera</taxon>
        <taxon>Brachycera</taxon>
        <taxon>Muscomorpha</taxon>
        <taxon>Tephritoidea</taxon>
        <taxon>Tephritidae</taxon>
        <taxon>Ceratitis</taxon>
        <taxon>Ceratitis</taxon>
    </lineage>
</organism>
<dbReference type="Proteomes" id="UP000606786">
    <property type="component" value="Unassembled WGS sequence"/>
</dbReference>
<protein>
    <submittedName>
        <fullName evidence="2">(Mediterranean fruit fly) hypothetical protein</fullName>
    </submittedName>
</protein>
<keyword evidence="3" id="KW-1185">Reference proteome</keyword>
<evidence type="ECO:0000313" key="2">
    <source>
        <dbReference type="EMBL" id="CAD7013802.1"/>
    </source>
</evidence>
<accession>A0A811VI56</accession>
<feature type="signal peptide" evidence="1">
    <location>
        <begin position="1"/>
        <end position="28"/>
    </location>
</feature>
<feature type="chain" id="PRO_5032789889" evidence="1">
    <location>
        <begin position="29"/>
        <end position="107"/>
    </location>
</feature>
<gene>
    <name evidence="2" type="ORF">CCAP1982_LOCUS21822</name>
</gene>
<reference evidence="2" key="1">
    <citation type="submission" date="2020-11" db="EMBL/GenBank/DDBJ databases">
        <authorList>
            <person name="Whitehead M."/>
        </authorList>
    </citation>
    <scope>NUCLEOTIDE SEQUENCE</scope>
    <source>
        <strain evidence="2">EGII</strain>
    </source>
</reference>